<dbReference type="AlphaFoldDB" id="A0A6L7GJD4"/>
<dbReference type="RefSeq" id="WP_160900164.1">
    <property type="nucleotide sequence ID" value="NZ_CP102850.1"/>
</dbReference>
<keyword evidence="3 8" id="KW-0349">Heme</keyword>
<evidence type="ECO:0000256" key="5">
    <source>
        <dbReference type="ARBA" id="ARBA00023002"/>
    </source>
</evidence>
<keyword evidence="10" id="KW-1185">Reference proteome</keyword>
<evidence type="ECO:0000256" key="6">
    <source>
        <dbReference type="ARBA" id="ARBA00023004"/>
    </source>
</evidence>
<dbReference type="PANTHER" id="PTHR46696">
    <property type="entry name" value="P450, PUTATIVE (EUROFUNG)-RELATED"/>
    <property type="match status" value="1"/>
</dbReference>
<organism evidence="9 10">
    <name type="scientific">Gordonia mangrovi</name>
    <dbReference type="NCBI Taxonomy" id="2665643"/>
    <lineage>
        <taxon>Bacteria</taxon>
        <taxon>Bacillati</taxon>
        <taxon>Actinomycetota</taxon>
        <taxon>Actinomycetes</taxon>
        <taxon>Mycobacteriales</taxon>
        <taxon>Gordoniaceae</taxon>
        <taxon>Gordonia</taxon>
    </lineage>
</organism>
<evidence type="ECO:0000256" key="1">
    <source>
        <dbReference type="ARBA" id="ARBA00001971"/>
    </source>
</evidence>
<reference evidence="9 10" key="1">
    <citation type="submission" date="2019-11" db="EMBL/GenBank/DDBJ databases">
        <title>Gordonia sp. nov., a novel actinobacterium isolated from mangrove soil in Hainan.</title>
        <authorList>
            <person name="Huang X."/>
            <person name="Xie Y."/>
            <person name="Chu X."/>
            <person name="Xiao K."/>
        </authorList>
    </citation>
    <scope>NUCLEOTIDE SEQUENCE [LARGE SCALE GENOMIC DNA]</scope>
    <source>
        <strain evidence="9 10">HNM0687</strain>
    </source>
</reference>
<proteinExistence type="inferred from homology"/>
<evidence type="ECO:0000256" key="7">
    <source>
        <dbReference type="ARBA" id="ARBA00023033"/>
    </source>
</evidence>
<dbReference type="InterPro" id="IPR036396">
    <property type="entry name" value="Cyt_P450_sf"/>
</dbReference>
<dbReference type="FunFam" id="1.10.630.10:FF:000018">
    <property type="entry name" value="Cytochrome P450 monooxygenase"/>
    <property type="match status" value="1"/>
</dbReference>
<dbReference type="Proteomes" id="UP000475545">
    <property type="component" value="Unassembled WGS sequence"/>
</dbReference>
<dbReference type="Gene3D" id="1.10.630.10">
    <property type="entry name" value="Cytochrome P450"/>
    <property type="match status" value="1"/>
</dbReference>
<comment type="similarity">
    <text evidence="2 8">Belongs to the cytochrome P450 family.</text>
</comment>
<dbReference type="GO" id="GO:0036199">
    <property type="term" value="F:cholest-4-en-3-one 26-monooxygenase activity"/>
    <property type="evidence" value="ECO:0007669"/>
    <property type="project" value="TreeGrafter"/>
</dbReference>
<dbReference type="PANTHER" id="PTHR46696:SF4">
    <property type="entry name" value="BIOTIN BIOSYNTHESIS CYTOCHROME P450"/>
    <property type="match status" value="1"/>
</dbReference>
<sequence length="421" mass="45614">MTADMSDAARATEARFTLRSGPTWADPYPMYAALREHSPVHRVEHPGDPAADYWVLTRHADVLAAADDATTFSSAQGLTVTYGELEAIGMADHPPMVMQDPPSHTAFRKLVARGFTPRQVIEVEPTVREFVVERLAGLRTDGPADIVGELFKPLPSMVVAHYLGVPEQDRTRFDGWTQAIVGATSGVGGMAAAAEEAGAATLEMLAYFTELVEFRTRHPADDTVSQLVRAGLADDPADPGGLLSILAFTFTMVAGGNDTTTGMLGGSVALLERHRDQRRRLVDDPGLIPGAVDELLRLTSPVQGLARTTTRAVTYPDTPDGPVTIPAGRKVLLCYASANRDPRAFGPDADMLDVTRGPRRILTFSHGNHHCLGAAAARMQARVALTELLTRFPDFFVDVDSIEWAEGNYVRRPVYVPFRAE</sequence>
<dbReference type="Pfam" id="PF00067">
    <property type="entry name" value="p450"/>
    <property type="match status" value="1"/>
</dbReference>
<dbReference type="GO" id="GO:0008395">
    <property type="term" value="F:steroid hydroxylase activity"/>
    <property type="evidence" value="ECO:0007669"/>
    <property type="project" value="TreeGrafter"/>
</dbReference>
<dbReference type="GO" id="GO:0005506">
    <property type="term" value="F:iron ion binding"/>
    <property type="evidence" value="ECO:0007669"/>
    <property type="project" value="InterPro"/>
</dbReference>
<accession>A0A6L7GJD4</accession>
<evidence type="ECO:0000313" key="9">
    <source>
        <dbReference type="EMBL" id="MXP19986.1"/>
    </source>
</evidence>
<dbReference type="PRINTS" id="PR00359">
    <property type="entry name" value="BP450"/>
</dbReference>
<dbReference type="EMBL" id="WMBR01000001">
    <property type="protein sequence ID" value="MXP19986.1"/>
    <property type="molecule type" value="Genomic_DNA"/>
</dbReference>
<evidence type="ECO:0000256" key="2">
    <source>
        <dbReference type="ARBA" id="ARBA00010617"/>
    </source>
</evidence>
<evidence type="ECO:0000256" key="4">
    <source>
        <dbReference type="ARBA" id="ARBA00022723"/>
    </source>
</evidence>
<keyword evidence="5 8" id="KW-0560">Oxidoreductase</keyword>
<gene>
    <name evidence="9" type="ORF">GIY30_01215</name>
</gene>
<comment type="caution">
    <text evidence="9">The sequence shown here is derived from an EMBL/GenBank/DDBJ whole genome shotgun (WGS) entry which is preliminary data.</text>
</comment>
<protein>
    <submittedName>
        <fullName evidence="9">Cytochrome P450</fullName>
    </submittedName>
</protein>
<evidence type="ECO:0000256" key="8">
    <source>
        <dbReference type="RuleBase" id="RU000461"/>
    </source>
</evidence>
<dbReference type="InterPro" id="IPR017972">
    <property type="entry name" value="Cyt_P450_CS"/>
</dbReference>
<dbReference type="InterPro" id="IPR002397">
    <property type="entry name" value="Cyt_P450_B"/>
</dbReference>
<evidence type="ECO:0000256" key="3">
    <source>
        <dbReference type="ARBA" id="ARBA00022617"/>
    </source>
</evidence>
<dbReference type="SUPFAM" id="SSF48264">
    <property type="entry name" value="Cytochrome P450"/>
    <property type="match status" value="1"/>
</dbReference>
<keyword evidence="6 8" id="KW-0408">Iron</keyword>
<keyword evidence="4 8" id="KW-0479">Metal-binding</keyword>
<comment type="cofactor">
    <cofactor evidence="1">
        <name>heme</name>
        <dbReference type="ChEBI" id="CHEBI:30413"/>
    </cofactor>
</comment>
<keyword evidence="7 8" id="KW-0503">Monooxygenase</keyword>
<dbReference type="PROSITE" id="PS00086">
    <property type="entry name" value="CYTOCHROME_P450"/>
    <property type="match status" value="1"/>
</dbReference>
<dbReference type="GO" id="GO:0020037">
    <property type="term" value="F:heme binding"/>
    <property type="evidence" value="ECO:0007669"/>
    <property type="project" value="InterPro"/>
</dbReference>
<dbReference type="GO" id="GO:0006707">
    <property type="term" value="P:cholesterol catabolic process"/>
    <property type="evidence" value="ECO:0007669"/>
    <property type="project" value="TreeGrafter"/>
</dbReference>
<dbReference type="InterPro" id="IPR001128">
    <property type="entry name" value="Cyt_P450"/>
</dbReference>
<evidence type="ECO:0000313" key="10">
    <source>
        <dbReference type="Proteomes" id="UP000475545"/>
    </source>
</evidence>
<name>A0A6L7GJD4_9ACTN</name>